<dbReference type="InterPro" id="IPR011009">
    <property type="entry name" value="Kinase-like_dom_sf"/>
</dbReference>
<evidence type="ECO:0000259" key="3">
    <source>
        <dbReference type="Pfam" id="PF03109"/>
    </source>
</evidence>
<dbReference type="InterPro" id="IPR004147">
    <property type="entry name" value="ABC1_dom"/>
</dbReference>
<comment type="similarity">
    <text evidence="1">Belongs to the protein kinase superfamily. ADCK protein kinase family.</text>
</comment>
<name>A0ABS2GZE7_9LACO</name>
<dbReference type="PANTHER" id="PTHR10566:SF113">
    <property type="entry name" value="PROTEIN ACTIVITY OF BC1 COMPLEX KINASE 7, CHLOROPLASTIC"/>
    <property type="match status" value="1"/>
</dbReference>
<dbReference type="PANTHER" id="PTHR10566">
    <property type="entry name" value="CHAPERONE-ACTIVITY OF BC1 COMPLEX CABC1 -RELATED"/>
    <property type="match status" value="1"/>
</dbReference>
<evidence type="ECO:0000256" key="1">
    <source>
        <dbReference type="ARBA" id="ARBA00009670"/>
    </source>
</evidence>
<gene>
    <name evidence="4" type="ORF">H5975_07095</name>
</gene>
<accession>A0ABS2GZE7</accession>
<keyword evidence="2" id="KW-1133">Transmembrane helix</keyword>
<evidence type="ECO:0000313" key="4">
    <source>
        <dbReference type="EMBL" id="MBM6941226.1"/>
    </source>
</evidence>
<sequence>MTEELSKTQRLKEITSILRQHSFISNFYHQTNPDEILATFQELGPTFIKLGQMLSTRPDLVSPEYITALRTLQDKVPADDYQTVSQIFQTETGKSIDEVFKTFEDQPFASASVGQCHYATLPDDTKVVVKIQHPAVSRLIKVDLALFKKAIKLLKYVPGDLSVVDLDAVVDQLSASLLSEVNTLQEAKNGVEFYDLNNGDDIIQVPRVYLKYCHQKILVNEAMKGKSIKHLISQPLPEDQEQAQQLKDIQSQVAQILVKNFIKQVFVDHFFHADPHPGNILFYQVDSDNPSMATDHEYTKQFGDLTIHFSSQRQLPDYRLVYLDFGMMGTLTSAMADDIAQIIIALTSKDNYRISRAVLNVCNRTGEVDEQKFIREFSQFVRPYLNTQLANINIPQMLYAITQLCRNNHLQLKPEVTLLFKAFGTLEGTIAKLDPSLSMMDVAKPFAKDYFKRHFNWKDVVTTHLGSTYNNLEAAARLPEKMERTMDQVATGDTKINLHYIGQKRVLAKLDQLLNRLLVVIMLASLILSSSILVVGSRDRFIYRLGTAGWIIAIVVSIALVISSLRKKWKH</sequence>
<keyword evidence="2" id="KW-0812">Transmembrane</keyword>
<keyword evidence="5" id="KW-1185">Reference proteome</keyword>
<comment type="caution">
    <text evidence="4">The sequence shown here is derived from an EMBL/GenBank/DDBJ whole genome shotgun (WGS) entry which is preliminary data.</text>
</comment>
<dbReference type="InterPro" id="IPR050154">
    <property type="entry name" value="UbiB_kinase"/>
</dbReference>
<dbReference type="Pfam" id="PF03109">
    <property type="entry name" value="ABC1"/>
    <property type="match status" value="1"/>
</dbReference>
<evidence type="ECO:0000313" key="5">
    <source>
        <dbReference type="Proteomes" id="UP000785625"/>
    </source>
</evidence>
<protein>
    <submittedName>
        <fullName evidence="4">AarF/ABC1/UbiB kinase family protein</fullName>
    </submittedName>
</protein>
<feature type="transmembrane region" description="Helical" evidence="2">
    <location>
        <begin position="541"/>
        <end position="562"/>
    </location>
</feature>
<feature type="transmembrane region" description="Helical" evidence="2">
    <location>
        <begin position="513"/>
        <end position="535"/>
    </location>
</feature>
<dbReference type="GO" id="GO:0016301">
    <property type="term" value="F:kinase activity"/>
    <property type="evidence" value="ECO:0007669"/>
    <property type="project" value="UniProtKB-KW"/>
</dbReference>
<dbReference type="EMBL" id="JACJKU010000085">
    <property type="protein sequence ID" value="MBM6941226.1"/>
    <property type="molecule type" value="Genomic_DNA"/>
</dbReference>
<dbReference type="Proteomes" id="UP000785625">
    <property type="component" value="Unassembled WGS sequence"/>
</dbReference>
<proteinExistence type="inferred from homology"/>
<reference evidence="4 5" key="1">
    <citation type="journal article" date="2021" name="Sci. Rep.">
        <title>The distribution of antibiotic resistance genes in chicken gut microbiota commensals.</title>
        <authorList>
            <person name="Juricova H."/>
            <person name="Matiasovicova J."/>
            <person name="Kubasova T."/>
            <person name="Cejkova D."/>
            <person name="Rychlik I."/>
        </authorList>
    </citation>
    <scope>NUCLEOTIDE SEQUENCE [LARGE SCALE GENOMIC DNA]</scope>
    <source>
        <strain evidence="4 5">An574</strain>
    </source>
</reference>
<dbReference type="RefSeq" id="WP_204785463.1">
    <property type="nucleotide sequence ID" value="NZ_JACJKU010000085.1"/>
</dbReference>
<evidence type="ECO:0000256" key="2">
    <source>
        <dbReference type="SAM" id="Phobius"/>
    </source>
</evidence>
<feature type="domain" description="ABC1 atypical kinase-like" evidence="3">
    <location>
        <begin position="72"/>
        <end position="356"/>
    </location>
</feature>
<dbReference type="CDD" id="cd05121">
    <property type="entry name" value="ABC1_ADCK3-like"/>
    <property type="match status" value="1"/>
</dbReference>
<dbReference type="SUPFAM" id="SSF56112">
    <property type="entry name" value="Protein kinase-like (PK-like)"/>
    <property type="match status" value="1"/>
</dbReference>
<keyword evidence="4" id="KW-0808">Transferase</keyword>
<keyword evidence="2" id="KW-0472">Membrane</keyword>
<organism evidence="4 5">
    <name type="scientific">Limosilactobacillus coleohominis</name>
    <dbReference type="NCBI Taxonomy" id="181675"/>
    <lineage>
        <taxon>Bacteria</taxon>
        <taxon>Bacillati</taxon>
        <taxon>Bacillota</taxon>
        <taxon>Bacilli</taxon>
        <taxon>Lactobacillales</taxon>
        <taxon>Lactobacillaceae</taxon>
        <taxon>Limosilactobacillus</taxon>
    </lineage>
</organism>
<keyword evidence="4" id="KW-0418">Kinase</keyword>